<name>U2Y638_GEOKU</name>
<dbReference type="Pfam" id="PF04285">
    <property type="entry name" value="DUF444"/>
    <property type="match status" value="2"/>
</dbReference>
<evidence type="ECO:0000256" key="2">
    <source>
        <dbReference type="SAM" id="MobiDB-lite"/>
    </source>
</evidence>
<protein>
    <recommendedName>
        <fullName evidence="1">UPF0229 protein GBL_3006</fullName>
    </recommendedName>
</protein>
<reference evidence="4" key="1">
    <citation type="journal article" date="2013" name="Genome">
        <title>Draft Genome Sequence of Geobacillus kaustophilus GBlys, a Lysogenic Strain with Bacteriophage phiOH2.</title>
        <authorList>
            <person name="Doi K."/>
            <person name="Mori K."/>
            <person name="Martono H."/>
            <person name="Nagayoshi Y."/>
            <person name="Fujino Y."/>
            <person name="Tashiro K."/>
            <person name="Kuhara S."/>
            <person name="Ohshima T."/>
        </authorList>
    </citation>
    <scope>NUCLEOTIDE SEQUENCE [LARGE SCALE GENOMIC DNA]</scope>
    <source>
        <strain evidence="4">GBlys</strain>
    </source>
</reference>
<evidence type="ECO:0000313" key="3">
    <source>
        <dbReference type="EMBL" id="GAD14789.1"/>
    </source>
</evidence>
<organism evidence="3 4">
    <name type="scientific">Geobacillus kaustophilus GBlys</name>
    <dbReference type="NCBI Taxonomy" id="1337888"/>
    <lineage>
        <taxon>Bacteria</taxon>
        <taxon>Bacillati</taxon>
        <taxon>Bacillota</taxon>
        <taxon>Bacilli</taxon>
        <taxon>Bacillales</taxon>
        <taxon>Anoxybacillaceae</taxon>
        <taxon>Geobacillus</taxon>
        <taxon>Geobacillus thermoleovorans group</taxon>
    </lineage>
</organism>
<evidence type="ECO:0000313" key="4">
    <source>
        <dbReference type="Proteomes" id="UP000016424"/>
    </source>
</evidence>
<dbReference type="InterPro" id="IPR036465">
    <property type="entry name" value="vWFA_dom_sf"/>
</dbReference>
<proteinExistence type="inferred from homology"/>
<evidence type="ECO:0000256" key="1">
    <source>
        <dbReference type="HAMAP-Rule" id="MF_01232"/>
    </source>
</evidence>
<dbReference type="Proteomes" id="UP000016424">
    <property type="component" value="Unassembled WGS sequence"/>
</dbReference>
<dbReference type="EMBL" id="BASG01000039">
    <property type="protein sequence ID" value="GAD14789.1"/>
    <property type="molecule type" value="Genomic_DNA"/>
</dbReference>
<comment type="similarity">
    <text evidence="1">Belongs to the UPF0229 family.</text>
</comment>
<gene>
    <name evidence="3" type="ORF">GBL_3006</name>
</gene>
<accession>U2Y638</accession>
<sequence length="402" mass="46614">MRESEKCENDFFKGGENMKGNFVVSKEDWSLHRKGYDDQKRHQEKVKEAIKNNLPDLITEESIIMSNGRDVIKIPIRSLDEYKIRYNYEKNKHVGQGNGDSQVGDVVARDGSGEGQGPGKGQGAGDLPGQDYYEAEVSLMEIEEAFFSQLELPNLQRKELDQNVTQHIEFNDIRRTGLMGNIDKKRTMLAAFKRNAMNGKPGFYPIYREDLKFKTWNEVVKPESKAVVLAMMDTSGSMGMWEKYMARSFFFWMTRFLRTKYETVDIAFIAHHTEAKVVSEEEFFTKGESGGTICSSAYRKALELIETKYPPSRYNIYPFHFSDGDNLTSDNARCVKLVQELMKVSNMFGYGEVNQYNRHSTLMSAYRNIKDEKFRYYILKQKSDVFHAMKTFFRKEESKQLV</sequence>
<comment type="caution">
    <text evidence="3">The sequence shown here is derived from an EMBL/GenBank/DDBJ whole genome shotgun (WGS) entry which is preliminary data.</text>
</comment>
<dbReference type="HAMAP" id="MF_01232">
    <property type="entry name" value="UPF0229"/>
    <property type="match status" value="1"/>
</dbReference>
<dbReference type="AlphaFoldDB" id="U2Y638"/>
<feature type="compositionally biased region" description="Gly residues" evidence="2">
    <location>
        <begin position="113"/>
        <end position="126"/>
    </location>
</feature>
<dbReference type="PANTHER" id="PTHR30510">
    <property type="entry name" value="UPF0229 PROTEIN YEAH"/>
    <property type="match status" value="1"/>
</dbReference>
<feature type="region of interest" description="Disordered" evidence="2">
    <location>
        <begin position="93"/>
        <end position="128"/>
    </location>
</feature>
<dbReference type="InterPro" id="IPR014230">
    <property type="entry name" value="Spore_YhbH"/>
</dbReference>
<dbReference type="SUPFAM" id="SSF53300">
    <property type="entry name" value="vWA-like"/>
    <property type="match status" value="1"/>
</dbReference>
<dbReference type="NCBIfam" id="TIGR02877">
    <property type="entry name" value="spore_yhbH"/>
    <property type="match status" value="1"/>
</dbReference>
<dbReference type="InterPro" id="IPR006698">
    <property type="entry name" value="UPF0229"/>
</dbReference>
<dbReference type="PANTHER" id="PTHR30510:SF2">
    <property type="entry name" value="UPF0229 PROTEIN YEAH"/>
    <property type="match status" value="1"/>
</dbReference>